<accession>A0A0B8NC89</accession>
<dbReference type="KEGG" id="nsr:NS506_06939"/>
<feature type="region of interest" description="Disordered" evidence="1">
    <location>
        <begin position="95"/>
        <end position="164"/>
    </location>
</feature>
<feature type="domain" description="Protein kinase" evidence="3">
    <location>
        <begin position="1"/>
        <end position="86"/>
    </location>
</feature>
<protein>
    <submittedName>
        <fullName evidence="4 5">Serine/threonine protein kinase</fullName>
        <ecNumber evidence="4">2.7.11.1</ecNumber>
    </submittedName>
</protein>
<keyword evidence="2" id="KW-0812">Transmembrane</keyword>
<name>A0A0B8NC89_9NOCA</name>
<dbReference type="EMBL" id="BBYQ01000114">
    <property type="protein sequence ID" value="GAP31445.1"/>
    <property type="molecule type" value="Genomic_DNA"/>
</dbReference>
<proteinExistence type="predicted"/>
<feature type="compositionally biased region" description="Pro residues" evidence="1">
    <location>
        <begin position="145"/>
        <end position="156"/>
    </location>
</feature>
<dbReference type="Proteomes" id="UP000037179">
    <property type="component" value="Unassembled WGS sequence"/>
</dbReference>
<keyword evidence="4" id="KW-0418">Kinase</keyword>
<dbReference type="InterPro" id="IPR000719">
    <property type="entry name" value="Prot_kinase_dom"/>
</dbReference>
<dbReference type="RefSeq" id="WP_052086836.1">
    <property type="nucleotide sequence ID" value="NZ_AP017900.1"/>
</dbReference>
<reference evidence="4 7" key="3">
    <citation type="submission" date="2016-10" db="EMBL/GenBank/DDBJ databases">
        <title>Genome sequence of Nocardia seriolae strain EM150506, isolated from Anguila japonica.</title>
        <authorList>
            <person name="Han H.-J."/>
        </authorList>
    </citation>
    <scope>NUCLEOTIDE SEQUENCE [LARGE SCALE GENOMIC DNA]</scope>
    <source>
        <strain evidence="4 7">EM150506</strain>
    </source>
</reference>
<reference evidence="6" key="1">
    <citation type="submission" date="2015-07" db="EMBL/GenBank/DDBJ databases">
        <title>Nocardia seriolae U-1 whole genome shotgun sequence.</title>
        <authorList>
            <person name="Imajoh M."/>
            <person name="Fukumoto Y."/>
            <person name="Sukeda M."/>
            <person name="Yamane J."/>
            <person name="Yamasaki K."/>
            <person name="Shimizu M."/>
            <person name="Ohnishi K."/>
            <person name="Oshima S."/>
        </authorList>
    </citation>
    <scope>NUCLEOTIDE SEQUENCE [LARGE SCALE GENOMIC DNA]</scope>
    <source>
        <strain evidence="6">U-1</strain>
    </source>
</reference>
<keyword evidence="2" id="KW-0472">Membrane</keyword>
<evidence type="ECO:0000259" key="3">
    <source>
        <dbReference type="PROSITE" id="PS50011"/>
    </source>
</evidence>
<dbReference type="InterPro" id="IPR011009">
    <property type="entry name" value="Kinase-like_dom_sf"/>
</dbReference>
<dbReference type="Gene3D" id="1.10.510.10">
    <property type="entry name" value="Transferase(Phosphotransferase) domain 1"/>
    <property type="match status" value="1"/>
</dbReference>
<dbReference type="Proteomes" id="UP000180166">
    <property type="component" value="Chromosome"/>
</dbReference>
<dbReference type="SUPFAM" id="SSF56112">
    <property type="entry name" value="Protein kinase-like (PK-like)"/>
    <property type="match status" value="1"/>
</dbReference>
<evidence type="ECO:0000313" key="5">
    <source>
        <dbReference type="EMBL" id="GAP31445.1"/>
    </source>
</evidence>
<keyword evidence="6" id="KW-1185">Reference proteome</keyword>
<organism evidence="4 7">
    <name type="scientific">Nocardia seriolae</name>
    <dbReference type="NCBI Taxonomy" id="37332"/>
    <lineage>
        <taxon>Bacteria</taxon>
        <taxon>Bacillati</taxon>
        <taxon>Actinomycetota</taxon>
        <taxon>Actinomycetes</taxon>
        <taxon>Mycobacteriales</taxon>
        <taxon>Nocardiaceae</taxon>
        <taxon>Nocardia</taxon>
    </lineage>
</organism>
<dbReference type="OrthoDB" id="9801841at2"/>
<dbReference type="InterPro" id="IPR025637">
    <property type="entry name" value="DUF4333"/>
</dbReference>
<keyword evidence="4" id="KW-0808">Transferase</keyword>
<dbReference type="GeneID" id="93369838"/>
<gene>
    <name evidence="4" type="ORF">NS506_06939</name>
    <name evidence="5" type="ORF">NSK11_contig00114-0026</name>
</gene>
<dbReference type="EC" id="2.7.11.1" evidence="4"/>
<dbReference type="Pfam" id="PF14230">
    <property type="entry name" value="DUF4333"/>
    <property type="match status" value="1"/>
</dbReference>
<evidence type="ECO:0000313" key="6">
    <source>
        <dbReference type="Proteomes" id="UP000037179"/>
    </source>
</evidence>
<dbReference type="GO" id="GO:0004674">
    <property type="term" value="F:protein serine/threonine kinase activity"/>
    <property type="evidence" value="ECO:0007669"/>
    <property type="project" value="UniProtKB-KW"/>
</dbReference>
<keyword evidence="2" id="KW-1133">Transmembrane helix</keyword>
<sequence>MNQPTDHRTDIYSLGCTFYQLLTARPPYPRKDQAAVIGAHLMEPPPSPRAIRPELPAALDAVIATATAKQPGDRFASCGAFADAALAACDTAAPIAPSPKPAVPERTSRTAETVNAPARTLESMPTANATAALEAASPSRVAGPASPPPRTEPPAPIRIRGDDTLVRVGDPGGPAVPARLGPPASRGAITWLRGYWRRYPVRVILGVLTIVAVALAIGAVFGVVIPSLNGSSDRVIDRSDLERAVGSKFSDVKSVNCPDPLKLKIGASTRCVITKQDNSRRDVTAAVGNIEGTSADITVSLSPY</sequence>
<keyword evidence="4" id="KW-0723">Serine/threonine-protein kinase</keyword>
<feature type="transmembrane region" description="Helical" evidence="2">
    <location>
        <begin position="203"/>
        <end position="225"/>
    </location>
</feature>
<dbReference type="AlphaFoldDB" id="A0A0B8NC89"/>
<dbReference type="EMBL" id="CP017839">
    <property type="protein sequence ID" value="APB00968.1"/>
    <property type="molecule type" value="Genomic_DNA"/>
</dbReference>
<reference evidence="5 6" key="2">
    <citation type="journal article" date="2016" name="Genome Announc.">
        <title>Draft Genome Sequence of Erythromycin- and Oxytetracycline-Sensitive Nocardia seriolae Strain U-1 (NBRC 110359).</title>
        <authorList>
            <person name="Imajoh M."/>
            <person name="Sukeda M."/>
            <person name="Shimizu M."/>
            <person name="Yamane J."/>
            <person name="Ohnishi K."/>
            <person name="Oshima S."/>
        </authorList>
    </citation>
    <scope>NUCLEOTIDE SEQUENCE [LARGE SCALE GENOMIC DNA]</scope>
    <source>
        <strain evidence="5 6">U-1</strain>
    </source>
</reference>
<dbReference type="PROSITE" id="PS50011">
    <property type="entry name" value="PROTEIN_KINASE_DOM"/>
    <property type="match status" value="1"/>
</dbReference>
<feature type="compositionally biased region" description="Low complexity" evidence="1">
    <location>
        <begin position="127"/>
        <end position="136"/>
    </location>
</feature>
<dbReference type="GO" id="GO:0005524">
    <property type="term" value="F:ATP binding"/>
    <property type="evidence" value="ECO:0007669"/>
    <property type="project" value="InterPro"/>
</dbReference>
<evidence type="ECO:0000256" key="2">
    <source>
        <dbReference type="SAM" id="Phobius"/>
    </source>
</evidence>
<evidence type="ECO:0000313" key="4">
    <source>
        <dbReference type="EMBL" id="APB00968.1"/>
    </source>
</evidence>
<evidence type="ECO:0000256" key="1">
    <source>
        <dbReference type="SAM" id="MobiDB-lite"/>
    </source>
</evidence>
<evidence type="ECO:0000313" key="7">
    <source>
        <dbReference type="Proteomes" id="UP000180166"/>
    </source>
</evidence>